<accession>L8H9E9</accession>
<gene>
    <name evidence="3" type="ORF">ACA1_182970</name>
</gene>
<feature type="compositionally biased region" description="Low complexity" evidence="2">
    <location>
        <begin position="93"/>
        <end position="105"/>
    </location>
</feature>
<protein>
    <recommendedName>
        <fullName evidence="5">Nuclear segregation protein</fullName>
    </recommendedName>
</protein>
<dbReference type="GO" id="GO:0005783">
    <property type="term" value="C:endoplasmic reticulum"/>
    <property type="evidence" value="ECO:0007669"/>
    <property type="project" value="TreeGrafter"/>
</dbReference>
<dbReference type="RefSeq" id="XP_004345907.1">
    <property type="nucleotide sequence ID" value="XM_004345857.1"/>
</dbReference>
<sequence length="651" mass="71802">MGAGSVEVTAQIEFIITPNPRQIDLSAVQRPTEKMSKANSGKGKGVSEPSAQKSGNNDQAAKKGNAKPANVGEARGQATGGQRGGRGGGASRGGQQQSQPQQQGQRAGGRGGNDQKGAAAKQPDYLSKYPRLELEKENKQLDDFTAKIDAAYSELEEIRRRIDVIQEERKAIQDQELESRDNRSEHSMARKKLIDERAALRSTFDKEINARRRKLEELNKQKRQLPISKDIKDSKKVVALNLEHLEARERAVEIQIKRSISTGQDRASSKELGVIAAQRRQVKEWAKFAEEAEAPVNPALDARLKELDEELKKLNEGEREVKSDVNRLKDALQAKGDELGAAKFERSAIAQRIEKFKKDRDAVYAVIREKRKEHNNKIKELQKADREKKAQLEKEKRIKLKKEQRNKALQELSQAYKDELALCDRLTAALVNRQSKQKTVAKEGAEGESVEEKEAEKEEVEEGEEGEEGNDNEEHEDEEKDETTAAEEEEGTEAAPKAPKKKRAFQFTMATHIDFELLSVQPPTSLDEIPAALDSISRKKAFYERLAADKLEQRKKLEAQYAAELQALESPPKKAENGSAAAGGANKKAAGAGAAKKPASAAKKPAAEEAEEKEEEHQDNAKTSAANEEDDVAAADASGDADAAAEEDGDE</sequence>
<feature type="compositionally biased region" description="Low complexity" evidence="2">
    <location>
        <begin position="577"/>
        <end position="604"/>
    </location>
</feature>
<dbReference type="STRING" id="1257118.L8H9E9"/>
<dbReference type="EMBL" id="KB007904">
    <property type="protein sequence ID" value="ELR21363.1"/>
    <property type="molecule type" value="Genomic_DNA"/>
</dbReference>
<dbReference type="PANTHER" id="PTHR31027:SF2">
    <property type="entry name" value="LEBERCILIN DOMAIN-CONTAINING PROTEIN"/>
    <property type="match status" value="1"/>
</dbReference>
<feature type="region of interest" description="Disordered" evidence="2">
    <location>
        <begin position="13"/>
        <end position="132"/>
    </location>
</feature>
<keyword evidence="4" id="KW-1185">Reference proteome</keyword>
<dbReference type="GO" id="GO:0008298">
    <property type="term" value="P:intracellular mRNA localization"/>
    <property type="evidence" value="ECO:0007669"/>
    <property type="project" value="TreeGrafter"/>
</dbReference>
<dbReference type="Proteomes" id="UP000011083">
    <property type="component" value="Unassembled WGS sequence"/>
</dbReference>
<dbReference type="InterPro" id="IPR039604">
    <property type="entry name" value="Bfr1"/>
</dbReference>
<dbReference type="KEGG" id="acan:ACA1_182970"/>
<feature type="compositionally biased region" description="Polar residues" evidence="2">
    <location>
        <begin position="49"/>
        <end position="59"/>
    </location>
</feature>
<dbReference type="OMA" id="HPVDKFN"/>
<feature type="region of interest" description="Disordered" evidence="2">
    <location>
        <begin position="433"/>
        <end position="503"/>
    </location>
</feature>
<feature type="compositionally biased region" description="Acidic residues" evidence="2">
    <location>
        <begin position="457"/>
        <end position="492"/>
    </location>
</feature>
<evidence type="ECO:0000313" key="4">
    <source>
        <dbReference type="Proteomes" id="UP000011083"/>
    </source>
</evidence>
<organism evidence="3 4">
    <name type="scientific">Acanthamoeba castellanii (strain ATCC 30010 / Neff)</name>
    <dbReference type="NCBI Taxonomy" id="1257118"/>
    <lineage>
        <taxon>Eukaryota</taxon>
        <taxon>Amoebozoa</taxon>
        <taxon>Discosea</taxon>
        <taxon>Longamoebia</taxon>
        <taxon>Centramoebida</taxon>
        <taxon>Acanthamoebidae</taxon>
        <taxon>Acanthamoeba</taxon>
    </lineage>
</organism>
<feature type="region of interest" description="Disordered" evidence="2">
    <location>
        <begin position="171"/>
        <end position="194"/>
    </location>
</feature>
<evidence type="ECO:0000313" key="3">
    <source>
        <dbReference type="EMBL" id="ELR21363.1"/>
    </source>
</evidence>
<proteinExistence type="predicted"/>
<dbReference type="AlphaFoldDB" id="L8H9E9"/>
<dbReference type="GO" id="GO:0042175">
    <property type="term" value="C:nuclear outer membrane-endoplasmic reticulum membrane network"/>
    <property type="evidence" value="ECO:0007669"/>
    <property type="project" value="TreeGrafter"/>
</dbReference>
<dbReference type="GeneID" id="14922255"/>
<evidence type="ECO:0000256" key="1">
    <source>
        <dbReference type="SAM" id="Coils"/>
    </source>
</evidence>
<dbReference type="PANTHER" id="PTHR31027">
    <property type="entry name" value="NUCLEAR SEGREGATION PROTEIN BFR1"/>
    <property type="match status" value="1"/>
</dbReference>
<feature type="coiled-coil region" evidence="1">
    <location>
        <begin position="364"/>
        <end position="419"/>
    </location>
</feature>
<keyword evidence="1" id="KW-0175">Coiled coil</keyword>
<feature type="compositionally biased region" description="Basic and acidic residues" evidence="2">
    <location>
        <begin position="440"/>
        <end position="456"/>
    </location>
</feature>
<dbReference type="GO" id="GO:0003729">
    <property type="term" value="F:mRNA binding"/>
    <property type="evidence" value="ECO:0007669"/>
    <property type="project" value="TreeGrafter"/>
</dbReference>
<feature type="region of interest" description="Disordered" evidence="2">
    <location>
        <begin position="566"/>
        <end position="651"/>
    </location>
</feature>
<dbReference type="GO" id="GO:1990904">
    <property type="term" value="C:ribonucleoprotein complex"/>
    <property type="evidence" value="ECO:0007669"/>
    <property type="project" value="TreeGrafter"/>
</dbReference>
<evidence type="ECO:0008006" key="5">
    <source>
        <dbReference type="Google" id="ProtNLM"/>
    </source>
</evidence>
<name>L8H9E9_ACACF</name>
<reference evidence="3 4" key="1">
    <citation type="journal article" date="2013" name="Genome Biol.">
        <title>Genome of Acanthamoeba castellanii highlights extensive lateral gene transfer and early evolution of tyrosine kinase signaling.</title>
        <authorList>
            <person name="Clarke M."/>
            <person name="Lohan A.J."/>
            <person name="Liu B."/>
            <person name="Lagkouvardos I."/>
            <person name="Roy S."/>
            <person name="Zafar N."/>
            <person name="Bertelli C."/>
            <person name="Schilde C."/>
            <person name="Kianianmomeni A."/>
            <person name="Burglin T.R."/>
            <person name="Frech C."/>
            <person name="Turcotte B."/>
            <person name="Kopec K.O."/>
            <person name="Synnott J.M."/>
            <person name="Choo C."/>
            <person name="Paponov I."/>
            <person name="Finkler A."/>
            <person name="Soon Heng Tan C."/>
            <person name="Hutchins A.P."/>
            <person name="Weinmeier T."/>
            <person name="Rattei T."/>
            <person name="Chu J.S."/>
            <person name="Gimenez G."/>
            <person name="Irimia M."/>
            <person name="Rigden D.J."/>
            <person name="Fitzpatrick D.A."/>
            <person name="Lorenzo-Morales J."/>
            <person name="Bateman A."/>
            <person name="Chiu C.H."/>
            <person name="Tang P."/>
            <person name="Hegemann P."/>
            <person name="Fromm H."/>
            <person name="Raoult D."/>
            <person name="Greub G."/>
            <person name="Miranda-Saavedra D."/>
            <person name="Chen N."/>
            <person name="Nash P."/>
            <person name="Ginger M.L."/>
            <person name="Horn M."/>
            <person name="Schaap P."/>
            <person name="Caler L."/>
            <person name="Loftus B."/>
        </authorList>
    </citation>
    <scope>NUCLEOTIDE SEQUENCE [LARGE SCALE GENOMIC DNA]</scope>
    <source>
        <strain evidence="3 4">Neff</strain>
    </source>
</reference>
<feature type="compositionally biased region" description="Gly residues" evidence="2">
    <location>
        <begin position="78"/>
        <end position="92"/>
    </location>
</feature>
<evidence type="ECO:0000256" key="2">
    <source>
        <dbReference type="SAM" id="MobiDB-lite"/>
    </source>
</evidence>
<feature type="coiled-coil region" evidence="1">
    <location>
        <begin position="297"/>
        <end position="331"/>
    </location>
</feature>
<dbReference type="VEuPathDB" id="AmoebaDB:ACA1_182970"/>